<gene>
    <name evidence="3" type="ORF">CTA1_5305</name>
</gene>
<comment type="caution">
    <text evidence="3">The sequence shown here is derived from an EMBL/GenBank/DDBJ whole genome shotgun (WGS) entry which is preliminary data.</text>
</comment>
<dbReference type="STRING" id="1306861.A0A4U6XAT3"/>
<dbReference type="PANTHER" id="PTHR39394">
    <property type="entry name" value="YALI0E31793P"/>
    <property type="match status" value="1"/>
</dbReference>
<evidence type="ECO:0000256" key="1">
    <source>
        <dbReference type="SAM" id="MobiDB-lite"/>
    </source>
</evidence>
<dbReference type="AlphaFoldDB" id="A0A4U6XAT3"/>
<organism evidence="3 4">
    <name type="scientific">Colletotrichum tanaceti</name>
    <dbReference type="NCBI Taxonomy" id="1306861"/>
    <lineage>
        <taxon>Eukaryota</taxon>
        <taxon>Fungi</taxon>
        <taxon>Dikarya</taxon>
        <taxon>Ascomycota</taxon>
        <taxon>Pezizomycotina</taxon>
        <taxon>Sordariomycetes</taxon>
        <taxon>Hypocreomycetidae</taxon>
        <taxon>Glomerellales</taxon>
        <taxon>Glomerellaceae</taxon>
        <taxon>Colletotrichum</taxon>
        <taxon>Colletotrichum destructivum species complex</taxon>
    </lineage>
</organism>
<dbReference type="OrthoDB" id="1922282at2759"/>
<dbReference type="PANTHER" id="PTHR39394:SF1">
    <property type="entry name" value="DNAJ HOMOLOGUE SUBFAMILY C MEMBER 28 CONSERVED DOMAIN-CONTAINING PROTEIN"/>
    <property type="match status" value="1"/>
</dbReference>
<feature type="domain" description="DnaJ homologue subfamily C member 28 conserved" evidence="2">
    <location>
        <begin position="246"/>
        <end position="315"/>
    </location>
</feature>
<evidence type="ECO:0000313" key="3">
    <source>
        <dbReference type="EMBL" id="TKW50807.1"/>
    </source>
</evidence>
<feature type="compositionally biased region" description="Low complexity" evidence="1">
    <location>
        <begin position="381"/>
        <end position="392"/>
    </location>
</feature>
<feature type="region of interest" description="Disordered" evidence="1">
    <location>
        <begin position="349"/>
        <end position="371"/>
    </location>
</feature>
<feature type="region of interest" description="Disordered" evidence="1">
    <location>
        <begin position="381"/>
        <end position="400"/>
    </location>
</feature>
<name>A0A4U6XAT3_9PEZI</name>
<dbReference type="EMBL" id="PJEX01000359">
    <property type="protein sequence ID" value="TKW50807.1"/>
    <property type="molecule type" value="Genomic_DNA"/>
</dbReference>
<dbReference type="InterPro" id="IPR018961">
    <property type="entry name" value="DnaJ_homolog_subfam-C_membr-28"/>
</dbReference>
<dbReference type="Pfam" id="PF09350">
    <property type="entry name" value="DJC28_CD"/>
    <property type="match status" value="1"/>
</dbReference>
<evidence type="ECO:0000313" key="4">
    <source>
        <dbReference type="Proteomes" id="UP000310108"/>
    </source>
</evidence>
<accession>A0A4U6XAT3</accession>
<reference evidence="3 4" key="1">
    <citation type="journal article" date="2019" name="PLoS ONE">
        <title>Comparative genome analysis indicates high evolutionary potential of pathogenicity genes in Colletotrichum tanaceti.</title>
        <authorList>
            <person name="Lelwala R.V."/>
            <person name="Korhonen P.K."/>
            <person name="Young N.D."/>
            <person name="Scott J.B."/>
            <person name="Ades P.A."/>
            <person name="Gasser R.B."/>
            <person name="Taylor P.W.J."/>
        </authorList>
    </citation>
    <scope>NUCLEOTIDE SEQUENCE [LARGE SCALE GENOMIC DNA]</scope>
    <source>
        <strain evidence="3">BRIP57314</strain>
    </source>
</reference>
<feature type="compositionally biased region" description="Low complexity" evidence="1">
    <location>
        <begin position="360"/>
        <end position="371"/>
    </location>
</feature>
<dbReference type="Proteomes" id="UP000310108">
    <property type="component" value="Unassembled WGS sequence"/>
</dbReference>
<feature type="region of interest" description="Disordered" evidence="1">
    <location>
        <begin position="127"/>
        <end position="148"/>
    </location>
</feature>
<feature type="compositionally biased region" description="Low complexity" evidence="1">
    <location>
        <begin position="35"/>
        <end position="54"/>
    </location>
</feature>
<keyword evidence="4" id="KW-1185">Reference proteome</keyword>
<feature type="compositionally biased region" description="Basic and acidic residues" evidence="1">
    <location>
        <begin position="56"/>
        <end position="65"/>
    </location>
</feature>
<feature type="region of interest" description="Disordered" evidence="1">
    <location>
        <begin position="35"/>
        <end position="65"/>
    </location>
</feature>
<proteinExistence type="predicted"/>
<sequence length="517" mass="57448">MATKLARLPFVCGRCLRSSGRIDTRLHPAHRLSRLYSSDRSSEAAAAAEAPPSSQNKDEPQKEKGAMYRRLEEATEEALLTGGRAGRRAVENAGFSEELRNRLLDKVQTAEFRSKYASAFAEASMPSAAGEGTRSTATAQPWAGEESQSDAVLRMLDDARKPLKPEMRGKFQIPAVDLRPRRPSKMHPSQRAVNAREKASTYTDLGLKGANGLSEKEREEMRQEFRDRFGDAARAVPNTISGLESLANSRIEDAIARGQFRNIPRGKGVERDARANNPFIDTTEYIMNNMIKRQEIVPPWIEKQQEVAKTAGSFRARMRNDWRRHVARMISSRGGSLEEQMRLAEDYARAEERHNPRRVPTAGTADDPTTTSAAAAAAATSQQAAEAAATETPRPPVQPFRDSAWLATERSYMALAVENLNSMTRSYNLMAPELAKKPYFSLERELAACYADVAPLVAETIRERATRPNKSMFDSAGPAGSRTVFDRFAGESATAAKVYDSRAPHYGFKEMWRDLWG</sequence>
<protein>
    <recommendedName>
        <fullName evidence="2">DnaJ homologue subfamily C member 28 conserved domain-containing protein</fullName>
    </recommendedName>
</protein>
<evidence type="ECO:0000259" key="2">
    <source>
        <dbReference type="Pfam" id="PF09350"/>
    </source>
</evidence>